<dbReference type="PROSITE" id="PS50970">
    <property type="entry name" value="HCY"/>
    <property type="match status" value="1"/>
</dbReference>
<evidence type="ECO:0000256" key="1">
    <source>
        <dbReference type="ARBA" id="ARBA00022603"/>
    </source>
</evidence>
<dbReference type="EMBL" id="JAPUAC010000019">
    <property type="protein sequence ID" value="MCZ2656243.1"/>
    <property type="molecule type" value="Genomic_DNA"/>
</dbReference>
<feature type="binding site" evidence="3">
    <location>
        <position position="222"/>
    </location>
    <ligand>
        <name>Zn(2+)</name>
        <dbReference type="ChEBI" id="CHEBI:29105"/>
    </ligand>
</feature>
<dbReference type="GO" id="GO:0008168">
    <property type="term" value="F:methyltransferase activity"/>
    <property type="evidence" value="ECO:0007669"/>
    <property type="project" value="UniProtKB-UniRule"/>
</dbReference>
<evidence type="ECO:0000313" key="5">
    <source>
        <dbReference type="EMBL" id="MCZ2656243.1"/>
    </source>
</evidence>
<evidence type="ECO:0000313" key="7">
    <source>
        <dbReference type="Proteomes" id="UP000286270"/>
    </source>
</evidence>
<evidence type="ECO:0000256" key="3">
    <source>
        <dbReference type="PROSITE-ProRule" id="PRU00333"/>
    </source>
</evidence>
<dbReference type="GO" id="GO:0032259">
    <property type="term" value="P:methylation"/>
    <property type="evidence" value="ECO:0007669"/>
    <property type="project" value="UniProtKB-KW"/>
</dbReference>
<keyword evidence="1 3" id="KW-0489">Methyltransferase</keyword>
<dbReference type="GO" id="GO:0046872">
    <property type="term" value="F:metal ion binding"/>
    <property type="evidence" value="ECO:0007669"/>
    <property type="project" value="UniProtKB-KW"/>
</dbReference>
<dbReference type="Proteomes" id="UP001075704">
    <property type="component" value="Unassembled WGS sequence"/>
</dbReference>
<protein>
    <submittedName>
        <fullName evidence="5">Homocysteine S-methyltransferase family protein</fullName>
    </submittedName>
    <submittedName>
        <fullName evidence="6">Homocysteine methyltransferase</fullName>
    </submittedName>
</protein>
<comment type="cofactor">
    <cofactor evidence="3">
        <name>Zn(2+)</name>
        <dbReference type="ChEBI" id="CHEBI:29105"/>
    </cofactor>
</comment>
<dbReference type="Pfam" id="PF02574">
    <property type="entry name" value="S-methyl_trans"/>
    <property type="match status" value="1"/>
</dbReference>
<organism evidence="6 7">
    <name type="scientific">Bacteroides fragilis</name>
    <dbReference type="NCBI Taxonomy" id="817"/>
    <lineage>
        <taxon>Bacteria</taxon>
        <taxon>Pseudomonadati</taxon>
        <taxon>Bacteroidota</taxon>
        <taxon>Bacteroidia</taxon>
        <taxon>Bacteroidales</taxon>
        <taxon>Bacteroidaceae</taxon>
        <taxon>Bacteroides</taxon>
    </lineage>
</organism>
<keyword evidence="3" id="KW-0479">Metal-binding</keyword>
<sequence length="318" mass="36027">MDQLSFVESFRTSPFILTEGAIVERLRHEFQIPLDKHIVHAALIYNDSYREILAEIYRQYLQIAADFRLPLMLMTPTRRANMEQIAESDYRHKNVLADNVSFLSRFRTGTSIPVYIGGLAGCRGDAYDGRYCLSVEEAMEFHFPAVRMMAEAGVDYLFAGIMPQLTEAIGMANAMAATGLPYIISFMVCRDGRLIDGTFIHDAIDAIEKETSTRPLCYMANCIHPDILHQALLHPRNDTPLVRQRFQGIQANAANLSPEELNGCEHLISSPPEELADRLMTLLWDFPLKICGGCCGTNQQHMRRFAEMLACRRDKMGR</sequence>
<accession>A0A081UBJ0</accession>
<feature type="domain" description="Hcy-binding" evidence="4">
    <location>
        <begin position="4"/>
        <end position="309"/>
    </location>
</feature>
<reference evidence="6 7" key="1">
    <citation type="submission" date="2018-08" db="EMBL/GenBank/DDBJ databases">
        <title>A genome reference for cultivated species of the human gut microbiota.</title>
        <authorList>
            <person name="Zou Y."/>
            <person name="Xue W."/>
            <person name="Luo G."/>
        </authorList>
    </citation>
    <scope>NUCLEOTIDE SEQUENCE [LARGE SCALE GENOMIC DNA]</scope>
    <source>
        <strain evidence="6 7">AF14-26</strain>
    </source>
</reference>
<reference evidence="5" key="2">
    <citation type="submission" date="2022-12" db="EMBL/GenBank/DDBJ databases">
        <title>Development of a Multilocus Sequence Typing Scheme for Bacteroides fragilis Based on Whole Genome Sequencing Data and Clinical Application.</title>
        <authorList>
            <person name="Nielsen F.D."/>
            <person name="Justesen U.S."/>
        </authorList>
    </citation>
    <scope>NUCLEOTIDE SEQUENCE</scope>
    <source>
        <strain evidence="5">BF_BC_ODE_DK_2015_2</strain>
    </source>
</reference>
<dbReference type="InterPro" id="IPR003726">
    <property type="entry name" value="HCY_dom"/>
</dbReference>
<proteinExistence type="predicted"/>
<dbReference type="PANTHER" id="PTHR11103">
    <property type="entry name" value="SLR1189 PROTEIN"/>
    <property type="match status" value="1"/>
</dbReference>
<feature type="binding site" evidence="3">
    <location>
        <position position="295"/>
    </location>
    <ligand>
        <name>Zn(2+)</name>
        <dbReference type="ChEBI" id="CHEBI:29105"/>
    </ligand>
</feature>
<dbReference type="SUPFAM" id="SSF82282">
    <property type="entry name" value="Homocysteine S-methyltransferase"/>
    <property type="match status" value="1"/>
</dbReference>
<evidence type="ECO:0000313" key="6">
    <source>
        <dbReference type="EMBL" id="RGV50834.1"/>
    </source>
</evidence>
<dbReference type="Proteomes" id="UP000286270">
    <property type="component" value="Unassembled WGS sequence"/>
</dbReference>
<evidence type="ECO:0000256" key="2">
    <source>
        <dbReference type="ARBA" id="ARBA00022679"/>
    </source>
</evidence>
<comment type="caution">
    <text evidence="6">The sequence shown here is derived from an EMBL/GenBank/DDBJ whole genome shotgun (WGS) entry which is preliminary data.</text>
</comment>
<dbReference type="InterPro" id="IPR036589">
    <property type="entry name" value="HCY_dom_sf"/>
</dbReference>
<keyword evidence="3" id="KW-0862">Zinc</keyword>
<dbReference type="AlphaFoldDB" id="A0A081UBJ0"/>
<evidence type="ECO:0000259" key="4">
    <source>
        <dbReference type="PROSITE" id="PS50970"/>
    </source>
</evidence>
<dbReference type="PANTHER" id="PTHR11103:SF18">
    <property type="entry name" value="SLR1189 PROTEIN"/>
    <property type="match status" value="1"/>
</dbReference>
<dbReference type="EMBL" id="QRZH01000015">
    <property type="protein sequence ID" value="RGV50834.1"/>
    <property type="molecule type" value="Genomic_DNA"/>
</dbReference>
<feature type="binding site" evidence="3">
    <location>
        <position position="294"/>
    </location>
    <ligand>
        <name>Zn(2+)</name>
        <dbReference type="ChEBI" id="CHEBI:29105"/>
    </ligand>
</feature>
<keyword evidence="2 3" id="KW-0808">Transferase</keyword>
<dbReference type="RefSeq" id="WP_032539507.1">
    <property type="nucleotide sequence ID" value="NZ_CP037440.1"/>
</dbReference>
<name>A0A081UBJ0_BACFG</name>
<gene>
    <name evidence="6" type="ORF">DWW08_16680</name>
    <name evidence="5" type="ORF">O1422_19010</name>
</gene>
<dbReference type="Gene3D" id="3.20.20.330">
    <property type="entry name" value="Homocysteine-binding-like domain"/>
    <property type="match status" value="1"/>
</dbReference>